<dbReference type="CDD" id="cd04480">
    <property type="entry name" value="RPA1_DBD_A_like"/>
    <property type="match status" value="1"/>
</dbReference>
<dbReference type="Proteomes" id="UP000078284">
    <property type="component" value="Unassembled WGS sequence"/>
</dbReference>
<dbReference type="EMBL" id="LUHQ01000006">
    <property type="protein sequence ID" value="OAO89459.1"/>
    <property type="molecule type" value="Genomic_DNA"/>
</dbReference>
<feature type="region of interest" description="Disordered" evidence="1">
    <location>
        <begin position="222"/>
        <end position="303"/>
    </location>
</feature>
<sequence length="357" mass="39765">MGLPLRLTYLSDVKPFKSNWRVRVKILHQWRQTKDSSGETLDVIICDEKGSKMHCSIRKHYIGKFHWSLKVGDWKIIDTFTLNPSSGKYKISSLSYRMGFNHNINVIKCDPVSDSVFLDLADFEGVKTESYDDNVLIDVMINLVHVPHVELLPSDGLALTIQDNYVNRDIIKIDDPTNIPDVITNLCGKTFHFLVNVEKANIHGGKDIYKVTKVHFGTDIAKEESGLPEDTQYDPSSIGSEDQGVNPRIVLTNSSENYSDATNTELSTPSSKRGSGELSDMADQSSTTKKLCSRVNSENGDDEIGTNVILENADEVKVISDDAGFLLIEGVVKESEPQTSKAKGSTKVKTERYKDSN</sequence>
<feature type="domain" description="Replication protein A 70 kDa DNA-binding subunit B/D first OB fold" evidence="2">
    <location>
        <begin position="8"/>
        <end position="109"/>
    </location>
</feature>
<dbReference type="Gene3D" id="2.40.50.140">
    <property type="entry name" value="Nucleic acid-binding proteins"/>
    <property type="match status" value="1"/>
</dbReference>
<evidence type="ECO:0000259" key="2">
    <source>
        <dbReference type="Pfam" id="PF02721"/>
    </source>
</evidence>
<accession>A0A178U742</accession>
<feature type="compositionally biased region" description="Basic and acidic residues" evidence="1">
    <location>
        <begin position="348"/>
        <end position="357"/>
    </location>
</feature>
<name>A0A178U742_ARATH</name>
<dbReference type="InterPro" id="IPR003871">
    <property type="entry name" value="RFA1B/D_OB_1st"/>
</dbReference>
<reference evidence="4" key="1">
    <citation type="journal article" date="2016" name="Proc. Natl. Acad. Sci. U.S.A.">
        <title>Chromosome-level assembly of Arabidopsis thaliana Ler reveals the extent of translocation and inversion polymorphisms.</title>
        <authorList>
            <person name="Zapata L."/>
            <person name="Ding J."/>
            <person name="Willing E.M."/>
            <person name="Hartwig B."/>
            <person name="Bezdan D."/>
            <person name="Jiao W.B."/>
            <person name="Patel V."/>
            <person name="Velikkakam James G."/>
            <person name="Koornneef M."/>
            <person name="Ossowski S."/>
            <person name="Schneeberger K."/>
        </authorList>
    </citation>
    <scope>NUCLEOTIDE SEQUENCE [LARGE SCALE GENOMIC DNA]</scope>
    <source>
        <strain evidence="4">cv. Landsberg erecta</strain>
    </source>
</reference>
<comment type="caution">
    <text evidence="3">The sequence shown here is derived from an EMBL/GenBank/DDBJ whole genome shotgun (WGS) entry which is preliminary data.</text>
</comment>
<feature type="compositionally biased region" description="Polar residues" evidence="1">
    <location>
        <begin position="282"/>
        <end position="298"/>
    </location>
</feature>
<evidence type="ECO:0000256" key="1">
    <source>
        <dbReference type="SAM" id="MobiDB-lite"/>
    </source>
</evidence>
<gene>
    <name evidence="3" type="ORF">AXX17_ATUG00060</name>
</gene>
<protein>
    <recommendedName>
        <fullName evidence="2">Replication protein A 70 kDa DNA-binding subunit B/D first OB fold domain-containing protein</fullName>
    </recommendedName>
</protein>
<evidence type="ECO:0000313" key="4">
    <source>
        <dbReference type="Proteomes" id="UP000078284"/>
    </source>
</evidence>
<dbReference type="Pfam" id="PF02721">
    <property type="entry name" value="DUF223"/>
    <property type="match status" value="1"/>
</dbReference>
<dbReference type="AlphaFoldDB" id="A0A178U742"/>
<dbReference type="SUPFAM" id="SSF50249">
    <property type="entry name" value="Nucleic acid-binding proteins"/>
    <property type="match status" value="1"/>
</dbReference>
<organism evidence="3 4">
    <name type="scientific">Arabidopsis thaliana</name>
    <name type="common">Mouse-ear cress</name>
    <dbReference type="NCBI Taxonomy" id="3702"/>
    <lineage>
        <taxon>Eukaryota</taxon>
        <taxon>Viridiplantae</taxon>
        <taxon>Streptophyta</taxon>
        <taxon>Embryophyta</taxon>
        <taxon>Tracheophyta</taxon>
        <taxon>Spermatophyta</taxon>
        <taxon>Magnoliopsida</taxon>
        <taxon>eudicotyledons</taxon>
        <taxon>Gunneridae</taxon>
        <taxon>Pentapetalae</taxon>
        <taxon>rosids</taxon>
        <taxon>malvids</taxon>
        <taxon>Brassicales</taxon>
        <taxon>Brassicaceae</taxon>
        <taxon>Camelineae</taxon>
        <taxon>Arabidopsis</taxon>
    </lineage>
</organism>
<dbReference type="InterPro" id="IPR012340">
    <property type="entry name" value="NA-bd_OB-fold"/>
</dbReference>
<proteinExistence type="predicted"/>
<evidence type="ECO:0000313" key="3">
    <source>
        <dbReference type="EMBL" id="OAO89459.1"/>
    </source>
</evidence>
<feature type="region of interest" description="Disordered" evidence="1">
    <location>
        <begin position="335"/>
        <end position="357"/>
    </location>
</feature>
<feature type="compositionally biased region" description="Polar residues" evidence="1">
    <location>
        <begin position="251"/>
        <end position="273"/>
    </location>
</feature>